<gene>
    <name evidence="3" type="ORF">RDB_LOCUS29010</name>
</gene>
<feature type="region of interest" description="Disordered" evidence="1">
    <location>
        <begin position="565"/>
        <end position="617"/>
    </location>
</feature>
<feature type="compositionally biased region" description="Low complexity" evidence="1">
    <location>
        <begin position="791"/>
        <end position="843"/>
    </location>
</feature>
<feature type="domain" description="GP-PDE" evidence="2">
    <location>
        <begin position="11"/>
        <end position="164"/>
    </location>
</feature>
<feature type="compositionally biased region" description="Basic and acidic residues" evidence="1">
    <location>
        <begin position="694"/>
        <end position="704"/>
    </location>
</feature>
<feature type="compositionally biased region" description="Low complexity" evidence="1">
    <location>
        <begin position="589"/>
        <end position="598"/>
    </location>
</feature>
<feature type="region of interest" description="Disordered" evidence="1">
    <location>
        <begin position="400"/>
        <end position="550"/>
    </location>
</feature>
<proteinExistence type="predicted"/>
<dbReference type="GO" id="GO:0008081">
    <property type="term" value="F:phosphoric diester hydrolase activity"/>
    <property type="evidence" value="ECO:0007669"/>
    <property type="project" value="InterPro"/>
</dbReference>
<feature type="compositionally biased region" description="Polar residues" evidence="1">
    <location>
        <begin position="658"/>
        <end position="689"/>
    </location>
</feature>
<feature type="compositionally biased region" description="Basic and acidic residues" evidence="1">
    <location>
        <begin position="1098"/>
        <end position="1108"/>
    </location>
</feature>
<dbReference type="InterPro" id="IPR030395">
    <property type="entry name" value="GP_PDE_dom"/>
</dbReference>
<sequence>MEHVRTVREPKQAIPTFAQTIELLMRPENRHVTFNVDVKPHNDPDRLFKLMHTTISAQEDWENTLAPRILLGLWHPKFIEPAQRLMPTLRRAHIGQNPHIAREYFWDSCESFSIDFSSLSSAEGEKFRKECKASGKKLLVWTVNRREEMIEAARWGVDAILTDVTSVWLELRKQLQADFETTSKSNSRLFLWTRTTYYYPARLLAWSSRPSGWLVAMDEDESSEGDSHRIAMFQKQAKRRYMNKHRAQQESLASLPGYTSQAEAEGAAPPKYPPPPPTDRYPTADKHPTPLTAEEADEERDEVGDVVRRLRPRRKRSGSDSYLDSLLARSVHALELSNALLQSSMTTQSSLSALLSREDQLDSHVQLLANQIHTSDSRRVWVDDMSKQLDGGLSQSLPDAAGGFLAGPSSSDISRQAGRLQHGDRPRSPPPRCMTVYADHTQDPDSILIPSTNGLRSSARIHGLAPPNQSRNHSRQSSMSEDGTGLGWGTPPGRSSAGKRRSVSGGMYGITTASSPQLSTPVPRKSSGRRTLSSVHLPAEPSSGYASSAQSPNVQIAFSPNMQSSNLQISHSPSAHSPYLQSTQSPINQSAQTQTTSSNTFLSSPVRPILSSAPAEPSTPAYNLLSAIVTRTPGTTDSESEGRRLGPPNESRRAVPSRQGSRQGSTRQDSTASQTRQGTVSLPSRQSSGVAHPARQDSTTRQDPTRLTVDSHVPRIESQISPGLDKRPRHLSENDTAAARGKGGWVAPMMLAGQKRGLAPGDSDRLRVEEEGEGGAGLRRSQSARVRGDLTPRSGTSSRSGSKPPTPSRTSTNSSVPHASSPNRNASASASSSNLAGHASSSNLTSPNRPVRHPFLASGRRRSISTEDERGLQRYRSADALRKILEDAAAKRKLEEEQRERELEEQARKQQADEETEPERGRKPLARPTWSVIPRRGTTVAVETVAPVGTVSIEGITGVGGGTGGASGSGGGSGSVKGRSSTKGARNLDPLVLPGEFWGGDVADEPKSMSAGAGLGSGPNLSRQDTATGAPRQDTLIPGRQDTLTAAGTTQDTLTPRSDSPTRQRSQSMGPVTRLSSLLPKISVFGKTTDPGAGEPPPPDKGKGKAVDTDEAPGDTSKTPVARRGHAAQLSLQLNGAHMDPDTETTTSESETESQPSQASLILPARLFIDSSDSITRRPSSLRLPGSPRPSLRQPGSGASTPRSVTFSPLPPKHVPSGGRPLSEAKTRRKQKDKEKEKEKPGWFASWFGPLPSSGSAMGGGKYSSSRRGWDSPRSMDDWQM</sequence>
<dbReference type="Pfam" id="PF03009">
    <property type="entry name" value="GDPD"/>
    <property type="match status" value="1"/>
</dbReference>
<feature type="region of interest" description="Disordered" evidence="1">
    <location>
        <begin position="755"/>
        <end position="871"/>
    </location>
</feature>
<dbReference type="GO" id="GO:0006629">
    <property type="term" value="P:lipid metabolic process"/>
    <property type="evidence" value="ECO:0007669"/>
    <property type="project" value="InterPro"/>
</dbReference>
<feature type="compositionally biased region" description="Polar residues" evidence="1">
    <location>
        <begin position="565"/>
        <end position="588"/>
    </location>
</feature>
<dbReference type="PANTHER" id="PTHR43805">
    <property type="entry name" value="GLYCEROPHOSPHORYL DIESTER PHOSPHODIESTERASE"/>
    <property type="match status" value="1"/>
</dbReference>
<dbReference type="InterPro" id="IPR017946">
    <property type="entry name" value="PLC-like_Pdiesterase_TIM-brl"/>
</dbReference>
<evidence type="ECO:0000259" key="2">
    <source>
        <dbReference type="Pfam" id="PF03009"/>
    </source>
</evidence>
<organism evidence="3 4">
    <name type="scientific">Rhizoctonia solani</name>
    <dbReference type="NCBI Taxonomy" id="456999"/>
    <lineage>
        <taxon>Eukaryota</taxon>
        <taxon>Fungi</taxon>
        <taxon>Dikarya</taxon>
        <taxon>Basidiomycota</taxon>
        <taxon>Agaricomycotina</taxon>
        <taxon>Agaricomycetes</taxon>
        <taxon>Cantharellales</taxon>
        <taxon>Ceratobasidiaceae</taxon>
        <taxon>Rhizoctonia</taxon>
    </lineage>
</organism>
<name>A0A8H2WQY4_9AGAM</name>
<reference evidence="3" key="1">
    <citation type="submission" date="2021-01" db="EMBL/GenBank/DDBJ databases">
        <authorList>
            <person name="Kaushik A."/>
        </authorList>
    </citation>
    <scope>NUCLEOTIDE SEQUENCE</scope>
    <source>
        <strain evidence="3">AG1-1B</strain>
    </source>
</reference>
<accession>A0A8H2WQY4</accession>
<feature type="compositionally biased region" description="Polar residues" evidence="1">
    <location>
        <begin position="511"/>
        <end position="520"/>
    </location>
</feature>
<evidence type="ECO:0000313" key="4">
    <source>
        <dbReference type="Proteomes" id="UP000663826"/>
    </source>
</evidence>
<feature type="compositionally biased region" description="Basic and acidic residues" evidence="1">
    <location>
        <begin position="1232"/>
        <end position="1241"/>
    </location>
</feature>
<feature type="compositionally biased region" description="Pro residues" evidence="1">
    <location>
        <begin position="270"/>
        <end position="279"/>
    </location>
</feature>
<dbReference type="PANTHER" id="PTHR43805:SF1">
    <property type="entry name" value="GP-PDE DOMAIN-CONTAINING PROTEIN"/>
    <property type="match status" value="1"/>
</dbReference>
<evidence type="ECO:0000256" key="1">
    <source>
        <dbReference type="SAM" id="MobiDB-lite"/>
    </source>
</evidence>
<evidence type="ECO:0000313" key="3">
    <source>
        <dbReference type="EMBL" id="CAE6396920.1"/>
    </source>
</evidence>
<dbReference type="SUPFAM" id="SSF51695">
    <property type="entry name" value="PLC-like phosphodiesterases"/>
    <property type="match status" value="1"/>
</dbReference>
<feature type="compositionally biased region" description="Polar residues" evidence="1">
    <location>
        <begin position="249"/>
        <end position="261"/>
    </location>
</feature>
<feature type="compositionally biased region" description="Gly residues" evidence="1">
    <location>
        <begin position="957"/>
        <end position="975"/>
    </location>
</feature>
<feature type="region of interest" description="Disordered" evidence="1">
    <location>
        <begin position="631"/>
        <end position="730"/>
    </location>
</feature>
<feature type="region of interest" description="Disordered" evidence="1">
    <location>
        <begin position="954"/>
        <end position="1281"/>
    </location>
</feature>
<dbReference type="Gene3D" id="3.20.20.190">
    <property type="entry name" value="Phosphatidylinositol (PI) phosphodiesterase"/>
    <property type="match status" value="1"/>
</dbReference>
<comment type="caution">
    <text evidence="3">The sequence shown here is derived from an EMBL/GenBank/DDBJ whole genome shotgun (WGS) entry which is preliminary data.</text>
</comment>
<feature type="compositionally biased region" description="Polar residues" evidence="1">
    <location>
        <begin position="467"/>
        <end position="481"/>
    </location>
</feature>
<feature type="compositionally biased region" description="Polar residues" evidence="1">
    <location>
        <begin position="1042"/>
        <end position="1076"/>
    </location>
</feature>
<protein>
    <recommendedName>
        <fullName evidence="2">GP-PDE domain-containing protein</fullName>
    </recommendedName>
</protein>
<dbReference type="Proteomes" id="UP000663826">
    <property type="component" value="Unassembled WGS sequence"/>
</dbReference>
<feature type="compositionally biased region" description="Basic and acidic residues" evidence="1">
    <location>
        <begin position="892"/>
        <end position="922"/>
    </location>
</feature>
<feature type="region of interest" description="Disordered" evidence="1">
    <location>
        <begin position="892"/>
        <end position="930"/>
    </location>
</feature>
<dbReference type="EMBL" id="CAJMWQ010000911">
    <property type="protein sequence ID" value="CAE6396920.1"/>
    <property type="molecule type" value="Genomic_DNA"/>
</dbReference>
<feature type="region of interest" description="Disordered" evidence="1">
    <location>
        <begin position="239"/>
        <end position="320"/>
    </location>
</feature>
<feature type="compositionally biased region" description="Basic and acidic residues" evidence="1">
    <location>
        <begin position="1268"/>
        <end position="1281"/>
    </location>
</feature>
<feature type="compositionally biased region" description="Low complexity" evidence="1">
    <location>
        <begin position="1177"/>
        <end position="1198"/>
    </location>
</feature>